<evidence type="ECO:0000313" key="3">
    <source>
        <dbReference type="Proteomes" id="UP001169764"/>
    </source>
</evidence>
<dbReference type="SUPFAM" id="SSF53474">
    <property type="entry name" value="alpha/beta-Hydrolases"/>
    <property type="match status" value="1"/>
</dbReference>
<dbReference type="Pfam" id="PF11288">
    <property type="entry name" value="DUF3089"/>
    <property type="match status" value="1"/>
</dbReference>
<feature type="transmembrane region" description="Helical" evidence="1">
    <location>
        <begin position="6"/>
        <end position="27"/>
    </location>
</feature>
<sequence>MLARKFLYAIAAIILLILAFGISWSLFQDRFIRWTFVPSTDFVERDAGPAPDYAKVTAWLARPDLAVDPTRYVPAGFETPAAHAAAIFYVPPTTYLSKAHWNGPIADADAKARAVLFAKSQASAFNGSGSVWAPLYRQATLGAFLAADDPRSAKALDLAYADVARAFDAFIAAQPADMPIILAGHSQGSLHLLRLLREKVRGTELRSRIVAAYAIGWPISLTADLPALSLPACREPKSHGCLLAWQSFAEPAEPRLITAYFDATGGYAGLPRKGTKMLCTNPLTGSVGGSAPASANRGTLVPRTDYARADLEKGRVPAACTPEGLLSIGEAPDGFGRYVLPGNNYHVFDYALFWANIRADAERRTLAFAR</sequence>
<keyword evidence="1" id="KW-1133">Transmembrane helix</keyword>
<keyword evidence="3" id="KW-1185">Reference proteome</keyword>
<reference evidence="2" key="1">
    <citation type="submission" date="2023-07" db="EMBL/GenBank/DDBJ databases">
        <authorList>
            <person name="Kim M."/>
        </authorList>
    </citation>
    <scope>NUCLEOTIDE SEQUENCE</scope>
    <source>
        <strain evidence="2">BIUV-7</strain>
    </source>
</reference>
<evidence type="ECO:0000313" key="2">
    <source>
        <dbReference type="EMBL" id="MDO6413402.1"/>
    </source>
</evidence>
<comment type="caution">
    <text evidence="2">The sequence shown here is derived from an EMBL/GenBank/DDBJ whole genome shotgun (WGS) entry which is preliminary data.</text>
</comment>
<dbReference type="EMBL" id="JAUOTP010000001">
    <property type="protein sequence ID" value="MDO6413402.1"/>
    <property type="molecule type" value="Genomic_DNA"/>
</dbReference>
<name>A0ABT8Y4Z5_9SPHN</name>
<dbReference type="InterPro" id="IPR029058">
    <property type="entry name" value="AB_hydrolase_fold"/>
</dbReference>
<protein>
    <submittedName>
        <fullName evidence="2">DUF3089 domain-containing protein</fullName>
    </submittedName>
</protein>
<organism evidence="2 3">
    <name type="scientific">Sphingomonas natans</name>
    <dbReference type="NCBI Taxonomy" id="3063330"/>
    <lineage>
        <taxon>Bacteria</taxon>
        <taxon>Pseudomonadati</taxon>
        <taxon>Pseudomonadota</taxon>
        <taxon>Alphaproteobacteria</taxon>
        <taxon>Sphingomonadales</taxon>
        <taxon>Sphingomonadaceae</taxon>
        <taxon>Sphingomonas</taxon>
    </lineage>
</organism>
<evidence type="ECO:0000256" key="1">
    <source>
        <dbReference type="SAM" id="Phobius"/>
    </source>
</evidence>
<dbReference type="Proteomes" id="UP001169764">
    <property type="component" value="Unassembled WGS sequence"/>
</dbReference>
<accession>A0ABT8Y4Z5</accession>
<dbReference type="InterPro" id="IPR021440">
    <property type="entry name" value="DUF3089"/>
</dbReference>
<keyword evidence="1" id="KW-0812">Transmembrane</keyword>
<proteinExistence type="predicted"/>
<gene>
    <name evidence="2" type="ORF">Q4F19_03315</name>
</gene>
<keyword evidence="1" id="KW-0472">Membrane</keyword>